<accession>A0A6A5WW09</accession>
<evidence type="ECO:0000256" key="2">
    <source>
        <dbReference type="ARBA" id="ARBA00022692"/>
    </source>
</evidence>
<evidence type="ECO:0000259" key="7">
    <source>
        <dbReference type="PROSITE" id="PS51767"/>
    </source>
</evidence>
<dbReference type="AlphaFoldDB" id="A0A6A5WW09"/>
<feature type="domain" description="Peptidase A1" evidence="7">
    <location>
        <begin position="24"/>
        <end position="389"/>
    </location>
</feature>
<protein>
    <submittedName>
        <fullName evidence="8">Acid protease</fullName>
    </submittedName>
</protein>
<dbReference type="GO" id="GO:0008233">
    <property type="term" value="F:peptidase activity"/>
    <property type="evidence" value="ECO:0007669"/>
    <property type="project" value="UniProtKB-KW"/>
</dbReference>
<dbReference type="PANTHER" id="PTHR15549">
    <property type="entry name" value="PAIRED IMMUNOGLOBULIN-LIKE TYPE 2 RECEPTOR"/>
    <property type="match status" value="1"/>
</dbReference>
<keyword evidence="9" id="KW-1185">Reference proteome</keyword>
<dbReference type="Proteomes" id="UP000799779">
    <property type="component" value="Unassembled WGS sequence"/>
</dbReference>
<dbReference type="InterPro" id="IPR034164">
    <property type="entry name" value="Pepsin-like_dom"/>
</dbReference>
<dbReference type="OrthoDB" id="4074350at2759"/>
<dbReference type="Pfam" id="PF00026">
    <property type="entry name" value="Asp"/>
    <property type="match status" value="1"/>
</dbReference>
<organism evidence="8 9">
    <name type="scientific">Amniculicola lignicola CBS 123094</name>
    <dbReference type="NCBI Taxonomy" id="1392246"/>
    <lineage>
        <taxon>Eukaryota</taxon>
        <taxon>Fungi</taxon>
        <taxon>Dikarya</taxon>
        <taxon>Ascomycota</taxon>
        <taxon>Pezizomycotina</taxon>
        <taxon>Dothideomycetes</taxon>
        <taxon>Pleosporomycetidae</taxon>
        <taxon>Pleosporales</taxon>
        <taxon>Amniculicolaceae</taxon>
        <taxon>Amniculicola</taxon>
    </lineage>
</organism>
<dbReference type="GO" id="GO:0016020">
    <property type="term" value="C:membrane"/>
    <property type="evidence" value="ECO:0007669"/>
    <property type="project" value="UniProtKB-SubCell"/>
</dbReference>
<dbReference type="GO" id="GO:0006508">
    <property type="term" value="P:proteolysis"/>
    <property type="evidence" value="ECO:0007669"/>
    <property type="project" value="UniProtKB-KW"/>
</dbReference>
<dbReference type="GO" id="GO:0071944">
    <property type="term" value="C:cell periphery"/>
    <property type="evidence" value="ECO:0007669"/>
    <property type="project" value="UniProtKB-ARBA"/>
</dbReference>
<dbReference type="PROSITE" id="PS51767">
    <property type="entry name" value="PEPTIDASE_A1"/>
    <property type="match status" value="1"/>
</dbReference>
<proteinExistence type="predicted"/>
<feature type="region of interest" description="Disordered" evidence="5">
    <location>
        <begin position="486"/>
        <end position="543"/>
    </location>
</feature>
<dbReference type="InterPro" id="IPR051694">
    <property type="entry name" value="Immunoregulatory_rcpt-like"/>
</dbReference>
<keyword evidence="8" id="KW-0645">Protease</keyword>
<feature type="region of interest" description="Disordered" evidence="5">
    <location>
        <begin position="574"/>
        <end position="690"/>
    </location>
</feature>
<dbReference type="SUPFAM" id="SSF50630">
    <property type="entry name" value="Acid proteases"/>
    <property type="match status" value="1"/>
</dbReference>
<dbReference type="EMBL" id="ML977568">
    <property type="protein sequence ID" value="KAF2004331.1"/>
    <property type="molecule type" value="Genomic_DNA"/>
</dbReference>
<feature type="compositionally biased region" description="Basic and acidic residues" evidence="5">
    <location>
        <begin position="612"/>
        <end position="625"/>
    </location>
</feature>
<keyword evidence="2 6" id="KW-0812">Transmembrane</keyword>
<name>A0A6A5WW09_9PLEO</name>
<evidence type="ECO:0000256" key="6">
    <source>
        <dbReference type="SAM" id="Phobius"/>
    </source>
</evidence>
<comment type="subcellular location">
    <subcellularLocation>
        <location evidence="1">Membrane</location>
        <topology evidence="1">Single-pass membrane protein</topology>
    </subcellularLocation>
</comment>
<evidence type="ECO:0000256" key="3">
    <source>
        <dbReference type="ARBA" id="ARBA00022989"/>
    </source>
</evidence>
<evidence type="ECO:0000313" key="8">
    <source>
        <dbReference type="EMBL" id="KAF2004331.1"/>
    </source>
</evidence>
<evidence type="ECO:0000256" key="5">
    <source>
        <dbReference type="SAM" id="MobiDB-lite"/>
    </source>
</evidence>
<keyword evidence="3 6" id="KW-1133">Transmembrane helix</keyword>
<dbReference type="CDD" id="cd05471">
    <property type="entry name" value="pepsin_like"/>
    <property type="match status" value="1"/>
</dbReference>
<evidence type="ECO:0000313" key="9">
    <source>
        <dbReference type="Proteomes" id="UP000799779"/>
    </source>
</evidence>
<dbReference type="InterPro" id="IPR021109">
    <property type="entry name" value="Peptidase_aspartic_dom_sf"/>
</dbReference>
<feature type="transmembrane region" description="Helical" evidence="6">
    <location>
        <begin position="427"/>
        <end position="454"/>
    </location>
</feature>
<evidence type="ECO:0000256" key="1">
    <source>
        <dbReference type="ARBA" id="ARBA00004167"/>
    </source>
</evidence>
<sequence length="690" mass="75037">VVPVPYVVQPSGSFDGNDGKWSSFFINIGDDATGQGQTFRLLPATSSPLTLVPDRSGWCNDEECAANRGIEKTSVGRQPLEFEEQSSKAWAFKGLFTIPLPLDLQWQPDQKPNGSWGLDNVGLGRSSRDSQILADQVVVQYTSKDFYMGWFGLAALPVNPSGGGNLFPFLPNYANATKIPSTSYGYTAGASYREDTKGVEGSLTLGGYDQSRFRDQGVSITMPSTGNNTLVVGVQSIAVHPDPDVDDNEYSFTKQNPNGFFAAIDSTLPYLWLPDDVCDKFANYFRLTYDSKQNLYLVNESSHTHNIQQNATLGILVGATSGMSIESTTITLPYLAFDLNLSAPTVENSTRYFPLKKSPTGVYVLGRTFLQEAYITVDYERSNFTVSPANFTDPMPEPHIIPIYTKGYVPPTTTPPPTPNPKSKDSLGAGAIAGIVVGVIVFFLLLGLGFLIIWKRRRDQRPKTFQEKPLEIDTIVAGEEVKLRRVSELDSNEPGSPKANPGGYYANGEKEPPISEMESPPVELYSPPPETPSQNGHGGDFFTIGGKLRRRAATRENSGNNHVLAELPGDEAYAAAAQTPASNSPIVSPLVERPLHSRHASNATSQVGIDETLDRERRAEEERVSNELNEEDERGAGGDVAPARRPSQHARGPSDAPTMASDSTAVSLPSPEEREAWAGNVSPEPRRPLS</sequence>
<keyword evidence="4 6" id="KW-0472">Membrane</keyword>
<dbReference type="Gene3D" id="2.40.70.10">
    <property type="entry name" value="Acid Proteases"/>
    <property type="match status" value="2"/>
</dbReference>
<keyword evidence="8" id="KW-0378">Hydrolase</keyword>
<feature type="non-terminal residue" evidence="8">
    <location>
        <position position="1"/>
    </location>
</feature>
<feature type="non-terminal residue" evidence="8">
    <location>
        <position position="690"/>
    </location>
</feature>
<evidence type="ECO:0000256" key="4">
    <source>
        <dbReference type="ARBA" id="ARBA00023136"/>
    </source>
</evidence>
<gene>
    <name evidence="8" type="ORF">P154DRAFT_401811</name>
</gene>
<dbReference type="InterPro" id="IPR033121">
    <property type="entry name" value="PEPTIDASE_A1"/>
</dbReference>
<reference evidence="8" key="1">
    <citation type="journal article" date="2020" name="Stud. Mycol.">
        <title>101 Dothideomycetes genomes: a test case for predicting lifestyles and emergence of pathogens.</title>
        <authorList>
            <person name="Haridas S."/>
            <person name="Albert R."/>
            <person name="Binder M."/>
            <person name="Bloem J."/>
            <person name="Labutti K."/>
            <person name="Salamov A."/>
            <person name="Andreopoulos B."/>
            <person name="Baker S."/>
            <person name="Barry K."/>
            <person name="Bills G."/>
            <person name="Bluhm B."/>
            <person name="Cannon C."/>
            <person name="Castanera R."/>
            <person name="Culley D."/>
            <person name="Daum C."/>
            <person name="Ezra D."/>
            <person name="Gonzalez J."/>
            <person name="Henrissat B."/>
            <person name="Kuo A."/>
            <person name="Liang C."/>
            <person name="Lipzen A."/>
            <person name="Lutzoni F."/>
            <person name="Magnuson J."/>
            <person name="Mondo S."/>
            <person name="Nolan M."/>
            <person name="Ohm R."/>
            <person name="Pangilinan J."/>
            <person name="Park H.-J."/>
            <person name="Ramirez L."/>
            <person name="Alfaro M."/>
            <person name="Sun H."/>
            <person name="Tritt A."/>
            <person name="Yoshinaga Y."/>
            <person name="Zwiers L.-H."/>
            <person name="Turgeon B."/>
            <person name="Goodwin S."/>
            <person name="Spatafora J."/>
            <person name="Crous P."/>
            <person name="Grigoriev I."/>
        </authorList>
    </citation>
    <scope>NUCLEOTIDE SEQUENCE</scope>
    <source>
        <strain evidence="8">CBS 123094</strain>
    </source>
</reference>